<feature type="compositionally biased region" description="Pro residues" evidence="9">
    <location>
        <begin position="234"/>
        <end position="243"/>
    </location>
</feature>
<feature type="region of interest" description="Disordered" evidence="9">
    <location>
        <begin position="3529"/>
        <end position="3998"/>
    </location>
</feature>
<feature type="compositionally biased region" description="Low complexity" evidence="9">
    <location>
        <begin position="488"/>
        <end position="505"/>
    </location>
</feature>
<feature type="region of interest" description="Disordered" evidence="9">
    <location>
        <begin position="574"/>
        <end position="1206"/>
    </location>
</feature>
<evidence type="ECO:0000256" key="5">
    <source>
        <dbReference type="ARBA" id="ARBA00023018"/>
    </source>
</evidence>
<evidence type="ECO:0000259" key="10">
    <source>
        <dbReference type="Pfam" id="PF05715"/>
    </source>
</evidence>
<feature type="compositionally biased region" description="Low complexity" evidence="9">
    <location>
        <begin position="273"/>
        <end position="286"/>
    </location>
</feature>
<feature type="compositionally biased region" description="Basic and acidic residues" evidence="9">
    <location>
        <begin position="3723"/>
        <end position="3737"/>
    </location>
</feature>
<feature type="compositionally biased region" description="Low complexity" evidence="9">
    <location>
        <begin position="1055"/>
        <end position="1072"/>
    </location>
</feature>
<feature type="compositionally biased region" description="Pro residues" evidence="9">
    <location>
        <begin position="1396"/>
        <end position="1407"/>
    </location>
</feature>
<comment type="subcellular location">
    <subcellularLocation>
        <location evidence="7">Presynaptic active zone</location>
    </subcellularLocation>
</comment>
<feature type="compositionally biased region" description="Basic and acidic residues" evidence="9">
    <location>
        <begin position="1124"/>
        <end position="1137"/>
    </location>
</feature>
<dbReference type="GO" id="GO:1904071">
    <property type="term" value="P:presynaptic active zone assembly"/>
    <property type="evidence" value="ECO:0007669"/>
    <property type="project" value="TreeGrafter"/>
</dbReference>
<feature type="region of interest" description="Disordered" evidence="9">
    <location>
        <begin position="206"/>
        <end position="510"/>
    </location>
</feature>
<keyword evidence="1" id="KW-0479">Metal-binding</keyword>
<feature type="compositionally biased region" description="Basic and acidic residues" evidence="9">
    <location>
        <begin position="989"/>
        <end position="999"/>
    </location>
</feature>
<feature type="compositionally biased region" description="Polar residues" evidence="9">
    <location>
        <begin position="3711"/>
        <end position="3720"/>
    </location>
</feature>
<feature type="compositionally biased region" description="Basic and acidic residues" evidence="9">
    <location>
        <begin position="775"/>
        <end position="791"/>
    </location>
</feature>
<feature type="compositionally biased region" description="Basic and acidic residues" evidence="9">
    <location>
        <begin position="936"/>
        <end position="948"/>
    </location>
</feature>
<keyword evidence="3" id="KW-0863">Zinc-finger</keyword>
<dbReference type="GO" id="GO:0008270">
    <property type="term" value="F:zinc ion binding"/>
    <property type="evidence" value="ECO:0007669"/>
    <property type="project" value="UniProtKB-KW"/>
</dbReference>
<feature type="compositionally biased region" description="Basic and acidic residues" evidence="9">
    <location>
        <begin position="3812"/>
        <end position="3845"/>
    </location>
</feature>
<organism evidence="11 12">
    <name type="scientific">Salmo trutta</name>
    <name type="common">Brown trout</name>
    <dbReference type="NCBI Taxonomy" id="8032"/>
    <lineage>
        <taxon>Eukaryota</taxon>
        <taxon>Metazoa</taxon>
        <taxon>Chordata</taxon>
        <taxon>Craniata</taxon>
        <taxon>Vertebrata</taxon>
        <taxon>Euteleostomi</taxon>
        <taxon>Actinopterygii</taxon>
        <taxon>Neopterygii</taxon>
        <taxon>Teleostei</taxon>
        <taxon>Protacanthopterygii</taxon>
        <taxon>Salmoniformes</taxon>
        <taxon>Salmonidae</taxon>
        <taxon>Salmoninae</taxon>
        <taxon>Salmo</taxon>
    </lineage>
</organism>
<dbReference type="Ensembl" id="ENSSTUT00000053606.1">
    <property type="protein sequence ID" value="ENSSTUP00000051261.1"/>
    <property type="gene ID" value="ENSSTUG00000021679.1"/>
</dbReference>
<evidence type="ECO:0000256" key="9">
    <source>
        <dbReference type="SAM" id="MobiDB-lite"/>
    </source>
</evidence>
<feature type="compositionally biased region" description="Gly residues" evidence="9">
    <location>
        <begin position="46"/>
        <end position="56"/>
    </location>
</feature>
<dbReference type="GO" id="GO:0048788">
    <property type="term" value="C:cytoskeleton of presynaptic active zone"/>
    <property type="evidence" value="ECO:0007669"/>
    <property type="project" value="TreeGrafter"/>
</dbReference>
<feature type="domain" description="Zinc finger piccolo-type" evidence="10">
    <location>
        <begin position="143"/>
        <end position="202"/>
    </location>
</feature>
<feature type="region of interest" description="Disordered" evidence="9">
    <location>
        <begin position="2907"/>
        <end position="2958"/>
    </location>
</feature>
<feature type="coiled-coil region" evidence="8">
    <location>
        <begin position="2494"/>
        <end position="2528"/>
    </location>
</feature>
<feature type="compositionally biased region" description="Basic and acidic residues" evidence="9">
    <location>
        <begin position="3482"/>
        <end position="3494"/>
    </location>
</feature>
<feature type="region of interest" description="Disordered" evidence="9">
    <location>
        <begin position="4011"/>
        <end position="4063"/>
    </location>
</feature>
<dbReference type="GO" id="GO:0098882">
    <property type="term" value="F:structural constituent of presynaptic active zone"/>
    <property type="evidence" value="ECO:0007669"/>
    <property type="project" value="TreeGrafter"/>
</dbReference>
<feature type="compositionally biased region" description="Low complexity" evidence="9">
    <location>
        <begin position="1265"/>
        <end position="1287"/>
    </location>
</feature>
<feature type="compositionally biased region" description="Low complexity" evidence="9">
    <location>
        <begin position="3947"/>
        <end position="3998"/>
    </location>
</feature>
<dbReference type="Gene3D" id="3.30.40.10">
    <property type="entry name" value="Zinc/RING finger domain, C3HC4 (zinc finger)"/>
    <property type="match status" value="2"/>
</dbReference>
<feature type="compositionally biased region" description="Polar residues" evidence="9">
    <location>
        <begin position="1305"/>
        <end position="1323"/>
    </location>
</feature>
<feature type="domain" description="Zinc finger piccolo-type" evidence="10">
    <location>
        <begin position="512"/>
        <end position="569"/>
    </location>
</feature>
<feature type="compositionally biased region" description="Polar residues" evidence="9">
    <location>
        <begin position="3741"/>
        <end position="3754"/>
    </location>
</feature>
<evidence type="ECO:0000256" key="2">
    <source>
        <dbReference type="ARBA" id="ARBA00022737"/>
    </source>
</evidence>
<dbReference type="GO" id="GO:0030424">
    <property type="term" value="C:axon"/>
    <property type="evidence" value="ECO:0007669"/>
    <property type="project" value="TreeGrafter"/>
</dbReference>
<dbReference type="PANTHER" id="PTHR14113">
    <property type="entry name" value="PICCOLO/BASSOON"/>
    <property type="match status" value="1"/>
</dbReference>
<evidence type="ECO:0000256" key="6">
    <source>
        <dbReference type="ARBA" id="ARBA00023273"/>
    </source>
</evidence>
<dbReference type="GO" id="GO:0098982">
    <property type="term" value="C:GABA-ergic synapse"/>
    <property type="evidence" value="ECO:0007669"/>
    <property type="project" value="TreeGrafter"/>
</dbReference>
<feature type="region of interest" description="Disordered" evidence="9">
    <location>
        <begin position="3131"/>
        <end position="3251"/>
    </location>
</feature>
<dbReference type="GO" id="GO:0098978">
    <property type="term" value="C:glutamatergic synapse"/>
    <property type="evidence" value="ECO:0007669"/>
    <property type="project" value="TreeGrafter"/>
</dbReference>
<protein>
    <submittedName>
        <fullName evidence="11">Bassoon presynaptic cytomatrix protein</fullName>
    </submittedName>
</protein>
<feature type="region of interest" description="Disordered" evidence="9">
    <location>
        <begin position="1927"/>
        <end position="1982"/>
    </location>
</feature>
<feature type="compositionally biased region" description="Low complexity" evidence="9">
    <location>
        <begin position="407"/>
        <end position="416"/>
    </location>
</feature>
<evidence type="ECO:0000256" key="7">
    <source>
        <dbReference type="ARBA" id="ARBA00034101"/>
    </source>
</evidence>
<feature type="compositionally biased region" description="Polar residues" evidence="9">
    <location>
        <begin position="722"/>
        <end position="742"/>
    </location>
</feature>
<feature type="compositionally biased region" description="Low complexity" evidence="9">
    <location>
        <begin position="1931"/>
        <end position="1943"/>
    </location>
</feature>
<feature type="compositionally biased region" description="Pro residues" evidence="9">
    <location>
        <begin position="388"/>
        <end position="406"/>
    </location>
</feature>
<feature type="compositionally biased region" description="Basic and acidic residues" evidence="9">
    <location>
        <begin position="1023"/>
        <end position="1032"/>
    </location>
</feature>
<feature type="compositionally biased region" description="Low complexity" evidence="9">
    <location>
        <begin position="596"/>
        <end position="606"/>
    </location>
</feature>
<feature type="compositionally biased region" description="Polar residues" evidence="9">
    <location>
        <begin position="2913"/>
        <end position="2928"/>
    </location>
</feature>
<reference evidence="11" key="1">
    <citation type="submission" date="2025-08" db="UniProtKB">
        <authorList>
            <consortium name="Ensembl"/>
        </authorList>
    </citation>
    <scope>IDENTIFICATION</scope>
</reference>
<evidence type="ECO:0000256" key="8">
    <source>
        <dbReference type="SAM" id="Coils"/>
    </source>
</evidence>
<feature type="compositionally biased region" description="Basic and acidic residues" evidence="9">
    <location>
        <begin position="1178"/>
        <end position="1193"/>
    </location>
</feature>
<feature type="compositionally biased region" description="Basic and acidic residues" evidence="9">
    <location>
        <begin position="851"/>
        <end position="863"/>
    </location>
</feature>
<feature type="compositionally biased region" description="Polar residues" evidence="9">
    <location>
        <begin position="1474"/>
        <end position="1518"/>
    </location>
</feature>
<feature type="compositionally biased region" description="Low complexity" evidence="9">
    <location>
        <begin position="244"/>
        <end position="265"/>
    </location>
</feature>
<name>A0A673ZZ41_SALTR</name>
<feature type="coiled-coil region" evidence="8">
    <location>
        <begin position="1725"/>
        <end position="1759"/>
    </location>
</feature>
<feature type="compositionally biased region" description="Acidic residues" evidence="9">
    <location>
        <begin position="952"/>
        <end position="964"/>
    </location>
</feature>
<feature type="compositionally biased region" description="Low complexity" evidence="9">
    <location>
        <begin position="764"/>
        <end position="774"/>
    </location>
</feature>
<sequence length="4088" mass="437792">MGNEGSIEGEGQPGQPGSTVPSASAPTSISAPAGSGQLIKPSNGAPTGGTGAGPGPGINRVSGRPPQPDPGSSPKAGVQTGPGTGDRLASQGEQQGQGHAARMNLQVDVGSSRMGRSPSVSPAITPTSPYSVPQIAPMPSSKLCPVCKTADLTGTTEDNQPNCSTCTQCRSMVCNQCGFNPNPHLTEVQEWLCLNCQMQRALGMDMETPRSKSQQQIHSPSHQAKPEPISEPQTQPPPQPQAQPQPQSQAPPQAQPLTQHQAPTQAQPPPGPNRQTGPGPGQTPQQHRGRGGPVPAQGQGGARLPPGAIPLPGMAKAPSQPDLRGSPAHQPLPLRQDHTRSAGSSPSRQPPPPAAAPEQTFGKLFGGFGGFGASLLNQASTLISVDPVPTPPQQQQHPPKPAPKPAGPQERAAGAGKPPGPHPGQHGPHAPQQGPHAPQQGPHAPQQGSHAPQQGPHAPQQGPHAPQQGPHAPQQGPHAPQQGPPAPQQGLPAPQQGPHAPPQQHQQDKGACCPLCKTSLNVGLAAQPPNYNTCTQCHAQVCNLCGFNPAPHLENKEWLCLNCQTQRALSGALGDAPLPVPQPMGSPLHSAPANHQQPQQRGPNQQAGLRPTDPQQQQKPLGAQVSGPPFSSAKQSKGPAQPSPAKVQPSPGKSAHSPAKTAQPSPAKGAPSPTKTASTPAKGTPSLAKQIGPTAQSKGPAQPSPAKGALSSAKTAYIPNKCSPSPAKQTGLTAQSKGSAQPSPVKVASTPTKGAPSPAKSASTQPKPKQQQGQDKTKVVPKTHKENEAKASPKKGAPEAITTSKDEKKKPVEDSQKSKHHDDSNKSSTQSLSDTGYSSDGISGSVGEITGHIREDPGLKLSERSLSSPSEITKLESSMRPLLESKSKTATDQGGENNSDGEVSDDLSSKLRHDYVEDSSESGLSPLPPRQKKSHKEMTDEEFMRRQIMEMSADEDEEEEEEEGYGYQKTKNKKDLGKEKRRSLTHHSSSFEEDTKGVDGEDDEGMMASQGGLRRFKTIELNNSEHDLREPELEMESLTGSPEERSRGEYSSTLPATTPSYTSGTSPTSVSSMEDDSDSSPSRRQRLEEAKQQRKARHRSHGPLLPTIEDSSEEDELREEEELLREQEKMRDLDLQRIRSTARKTKRDKEELRAQRRRERSKTPPSNLSPIEDASPTEELRQAAEMEELHRSSCSEYSPSMDSEAEGFEMMGSKLYKSGSHHNLPTFMSLYSPTEKHTATSPLDKTLKSAEEVYEEIMRKAEMLQQQQRQPERPGQQQGSRQRQPVGAPQPSSKQHLGTEAPLTPGSSPTQISAPVSFSSNDTRGAGKGVPPGISVTQHLSKETQDRMRTQTTKIGGVIPPVAGRPGPQGPAQGAPPPDSGAPSIASSLFSYFKGPSPPVSPSPSPSQSPTHSLSLRPTGPGVSPQHSQPGAGGATSPVPPQQHGAQMPRRTASPRLARQQSSSDSPVMGITLGTETTTSPARPLTVNSSTSPLSSPTQAIHQPMYQQYIPSTSSPTSPQMHLSQQSQQHGLQRPQNAERVNIGLSMTMTTTATTYSRGSISMENISLCRISNVPGTSRVVEQGQMQMRPTGPASVVDLRAPMKAAPIIMTDQGMDLTSLATDTRRYSLDAEQHPNHHKSVQPLNAAVNLNAQEQPHVSASTPTTVSVTVAASMFISQPKGHPVIYGDPLQNRMDLGQGVGSAMCLTQTKPPITDPSIPKIDACLEDLGIQQQQLQMQQQKLLQQQQLLEQQLQQHQQSSFARYNLANQVQPLLLKKDLVVSQTSSGSAQPVVSVIPRVSPMPSQPASIVLPPSNNHHDYGQSGLALELKNKPTVINLSTGKPHVMMVQLEDSNASQMATVTQLVKEPPLPPQVLDLTGGQIQKPENQVACCDVVYKLPFAGSCAGNLTQKNSTTESSQVTLPAPHYSVGQQQQKQQPQQQQQQPPPGNNGYQTASMQGAPEERKPMQGVPLYPIPPGGRLQPSMSDTNLSNTGLQYYQRTDSGDLAVDLSTMNQAYEGGYLGMGAQYGSYTDLRHQGDAAGPPLPLRRYGSMSNINQDYGYGQAGLPDANLAQYSATTAREISRMCAALNSMDQFGQRYSNPEMMQYGSGSGAGPAARLNLQQSLASIRANLLYGPDGRPTAHGQALTNLINARQASIRALYPSAMRGADGMTYSTINTPIASTLPITTQPSSVLQPMPQGIYRPYPAGVTAVPLASLTRLPHMTPKMPLSTQGHYGYPPPNQFPTTAGVPGSVPAMSTSTQEAPVYLGKPSAAVSVHTAATLPLAQPISHMGGQTTAMPIQSAVVPANQQTPQIQIQAQNVTTHPHTQTHMQVQMQQQMQQQIQQQIQQQMQQQIETQASFQTQSQPITQPDPQALVQPHLQTTRQTASTAAASTTIATSVDPELEKIEERLRQQQEQMLQMERERVELEKLRQMRLHEELERDRMELQRHREKEQMLVQREIQELHTIKQHVLHQQQSERETQLVMQREQLAQQRMQLDQIQSLQQQLQQQLEEQKRQKTAVVAASAAAAEAAAASAAASAAATSTQGAIQGVVVGGITPQGAIQGVVVGGGTPQGAIQGVVVGGGGGGTPQGFIICDQSGRVIQQDGQSVQFWQPHMEGQGVQAVVTPRPIPSSASEMSLRNSENQLGSRIMKKQNSMPRLRDGSEEELVRRIADSCVQTDDEEGEDRYMNRRGRRTRRIADCSVQTDDEDQAAWEQPVRRRRSRLSKHSDSSSEVKSDGTAKVSSSSIAIQTNNDSSCQTEADQLGRISPAIHITAAETNKVELLHYISAPERTHKGESLACQTEPEAQSQGVVAPQLSVPTTISPYSTSMQMVGSTPPPPQGVAKFERRKPDPLDINYQSQQQNESPSRHPPKSPQVLYSPVSPLSPHRMLETTFASQEKLNKAHVTPQQKAFTAESPQRHQSLPRPIKSVQRSMSDPKPLSPTSEDPAKNRFSPYHQQALSNSQMATLQQQQNSLMRKVKRTLPSPPPEESPLPIVTPAMSHMYSSSPGMQPQRVLPRPAQGVTKAGLLSELKAVEQESTKLRKQQQELEEEEKEIDAKLRYLELGIHQRKETLVKERERRELAYMRCMGDARDYMSDTELNNLRMVAATGTFDGNGLLTRPSTAPLSQFPNDLGPASQYPPTSSYMAYQYPQSQPTPTQQPTAAYQQIGFQPPQYPTASQPQPGTFQPHPPQGPGYQTQPSYPAHGGYGQPSYPTDVGMQQHCHQGFQPPNPSIPGQNLPYPGQSPYSGQGMSFQPQAEILTVHQRPHQTSLADLEQKLPTNYEVISNSAVSVATSAPDTGFGSVYTSNTMPNAYGQYRPPEPVLTHGVDSPTSAYAADGLYTANLEQNIPRNYVMIDDISELTKENTCSSVDVLGHPVAGRYGENGPVRQTGYGNEPVDPYISAGTTGYHQQGSVDPRISTTVGGGGSSYYYDDYNKLPSTTRPGGPGTQKHPSKNLAPAVVSSGKRSKHRKQGMEQKISKFSPIEEARDVESDLASYTMTTSTGGSCTVVSRSGVKKSGYDQRKYYGGHPGSREALEEEDRMYGSGWSRSTGYGMDKISSRDSSRSKSYEREAMERSQRGGGGRPGLRTHNSEEESPLSPVGKPVGVGRGGTGVPVDPHDVRNQYGSSHSLPDVQEHHMKDLPRSHVYKPDDPYLVDDQHAAVSDSEAYHLGQEETDWFEKPREARSNRSRHHGSAGHISTGRQQTSANVKHTYHDYDEPPEEHDLWPQDEYNNQPRHPSSTSSSRDHRGNLGSSGGSSGRHSSSRHSGEEPRTSSRSSRTHPKDQSARSEGRGSSSTQKRGGSEPRFSRDGYRDRDSGDYSSRDPASGHHREGTSGRGQKPPGSSSRRQEGVPSAGAKQGLGQQPQGGPGGQQQQPQGGPGGQQQQPLSGRQPGSQGPDGGQPAQQPGQQQQRTQQQQQPPQQSQPSQIIAGGPQATPVTAGPGPMAGPGPAQQQAKPGQTPAQGRQPAGPTAGQPTTTAMTSATPAAAIGGMKPAATIGGAAAAAQPPKTATPPLTGIGSKATPPGGIGSRPGGIGSAAAGQPPEEGVNVLTNILGGAGGAAEQAGKLGDGKALRT</sequence>
<keyword evidence="12" id="KW-1185">Reference proteome</keyword>
<dbReference type="GO" id="GO:0035418">
    <property type="term" value="P:protein localization to synapse"/>
    <property type="evidence" value="ECO:0007669"/>
    <property type="project" value="TreeGrafter"/>
</dbReference>
<gene>
    <name evidence="11" type="primary">BSN</name>
    <name evidence="11" type="synonym">LOC115151179</name>
</gene>
<feature type="compositionally biased region" description="Basic and acidic residues" evidence="9">
    <location>
        <begin position="3644"/>
        <end position="3670"/>
    </location>
</feature>
<feature type="compositionally biased region" description="Low complexity" evidence="9">
    <location>
        <begin position="16"/>
        <end position="36"/>
    </location>
</feature>
<evidence type="ECO:0000313" key="12">
    <source>
        <dbReference type="Proteomes" id="UP000472277"/>
    </source>
</evidence>
<feature type="compositionally biased region" description="Acidic residues" evidence="9">
    <location>
        <begin position="1110"/>
        <end position="1123"/>
    </location>
</feature>
<feature type="coiled-coil region" evidence="8">
    <location>
        <begin position="3032"/>
        <end position="3069"/>
    </location>
</feature>
<feature type="region of interest" description="Disordered" evidence="9">
    <location>
        <begin position="1"/>
        <end position="100"/>
    </location>
</feature>
<dbReference type="GeneTree" id="ENSGT00620000087961"/>
<feature type="compositionally biased region" description="Low complexity" evidence="9">
    <location>
        <begin position="423"/>
        <end position="481"/>
    </location>
</feature>
<keyword evidence="4" id="KW-0862">Zinc</keyword>
<feature type="compositionally biased region" description="Polar residues" evidence="9">
    <location>
        <begin position="2747"/>
        <end position="2761"/>
    </location>
</feature>
<dbReference type="InterPro" id="IPR008899">
    <property type="entry name" value="Znf_piccolo"/>
</dbReference>
<feature type="region of interest" description="Disordered" evidence="9">
    <location>
        <begin position="2863"/>
        <end position="2891"/>
    </location>
</feature>
<dbReference type="InParanoid" id="A0A673ZZ41"/>
<dbReference type="InterPro" id="IPR013083">
    <property type="entry name" value="Znf_RING/FYVE/PHD"/>
</dbReference>
<feature type="compositionally biased region" description="Basic and acidic residues" evidence="9">
    <location>
        <begin position="1340"/>
        <end position="1349"/>
    </location>
</feature>
<feature type="compositionally biased region" description="Basic and acidic residues" evidence="9">
    <location>
        <begin position="3688"/>
        <end position="3697"/>
    </location>
</feature>
<evidence type="ECO:0000256" key="4">
    <source>
        <dbReference type="ARBA" id="ARBA00022833"/>
    </source>
</evidence>
<accession>A0A673ZZ41</accession>
<reference evidence="11" key="2">
    <citation type="submission" date="2025-09" db="UniProtKB">
        <authorList>
            <consortium name="Ensembl"/>
        </authorList>
    </citation>
    <scope>IDENTIFICATION</scope>
</reference>
<keyword evidence="6" id="KW-0966">Cell projection</keyword>
<feature type="compositionally biased region" description="Low complexity" evidence="9">
    <location>
        <begin position="1519"/>
        <end position="1534"/>
    </location>
</feature>
<keyword evidence="5" id="KW-0770">Synapse</keyword>
<dbReference type="InterPro" id="IPR011011">
    <property type="entry name" value="Znf_FYVE_PHD"/>
</dbReference>
<feature type="compositionally biased region" description="Polar residues" evidence="9">
    <location>
        <begin position="829"/>
        <end position="842"/>
    </location>
</feature>
<feature type="compositionally biased region" description="Low complexity" evidence="9">
    <location>
        <begin position="3155"/>
        <end position="3175"/>
    </location>
</feature>
<feature type="compositionally biased region" description="Polar residues" evidence="9">
    <location>
        <begin position="2863"/>
        <end position="2872"/>
    </location>
</feature>
<feature type="compositionally biased region" description="Low complexity" evidence="9">
    <location>
        <begin position="4011"/>
        <end position="4026"/>
    </location>
</feature>
<feature type="region of interest" description="Disordered" evidence="9">
    <location>
        <begin position="1258"/>
        <end position="1534"/>
    </location>
</feature>
<feature type="compositionally biased region" description="Basic and acidic residues" evidence="9">
    <location>
        <begin position="907"/>
        <end position="916"/>
    </location>
</feature>
<feature type="compositionally biased region" description="Gly residues" evidence="9">
    <location>
        <begin position="4038"/>
        <end position="4048"/>
    </location>
</feature>
<evidence type="ECO:0000313" key="11">
    <source>
        <dbReference type="Ensembl" id="ENSSTUP00000051261.1"/>
    </source>
</evidence>
<dbReference type="OMA" id="YELYANT"/>
<dbReference type="SUPFAM" id="SSF57903">
    <property type="entry name" value="FYVE/PHD zinc finger"/>
    <property type="match status" value="2"/>
</dbReference>
<dbReference type="InterPro" id="IPR052098">
    <property type="entry name" value="Presynaptic_Scaffold_Bsn/Pclo"/>
</dbReference>
<feature type="region of interest" description="Disordered" evidence="9">
    <location>
        <begin position="3443"/>
        <end position="3494"/>
    </location>
</feature>
<proteinExistence type="predicted"/>
<feature type="compositionally biased region" description="Low complexity" evidence="9">
    <location>
        <begin position="3883"/>
        <end position="3939"/>
    </location>
</feature>
<dbReference type="PANTHER" id="PTHR14113:SF14">
    <property type="entry name" value="PROTEIN BASSOON"/>
    <property type="match status" value="1"/>
</dbReference>
<feature type="region of interest" description="Disordered" evidence="9">
    <location>
        <begin position="2707"/>
        <end position="2761"/>
    </location>
</feature>
<feature type="compositionally biased region" description="Polar residues" evidence="9">
    <location>
        <begin position="3184"/>
        <end position="3193"/>
    </location>
</feature>
<feature type="compositionally biased region" description="Low complexity" evidence="9">
    <location>
        <begin position="1360"/>
        <end position="1373"/>
    </location>
</feature>
<dbReference type="Pfam" id="PF05715">
    <property type="entry name" value="zf-piccolo"/>
    <property type="match status" value="2"/>
</dbReference>
<feature type="compositionally biased region" description="Polar residues" evidence="9">
    <location>
        <begin position="890"/>
        <end position="901"/>
    </location>
</feature>
<feature type="compositionally biased region" description="Basic and acidic residues" evidence="9">
    <location>
        <begin position="2732"/>
        <end position="2744"/>
    </location>
</feature>
<evidence type="ECO:0000256" key="1">
    <source>
        <dbReference type="ARBA" id="ARBA00022723"/>
    </source>
</evidence>
<feature type="compositionally biased region" description="Polar residues" evidence="9">
    <location>
        <begin position="211"/>
        <end position="222"/>
    </location>
</feature>
<dbReference type="Proteomes" id="UP000472277">
    <property type="component" value="Chromosome 16"/>
</dbReference>
<keyword evidence="2" id="KW-0677">Repeat</keyword>
<feature type="compositionally biased region" description="Basic and acidic residues" evidence="9">
    <location>
        <begin position="804"/>
        <end position="825"/>
    </location>
</feature>
<feature type="compositionally biased region" description="Basic and acidic residues" evidence="9">
    <location>
        <begin position="3792"/>
        <end position="3802"/>
    </location>
</feature>
<feature type="coiled-coil region" evidence="8">
    <location>
        <begin position="2407"/>
        <end position="2460"/>
    </location>
</feature>
<keyword evidence="8" id="KW-0175">Coiled coil</keyword>
<evidence type="ECO:0000256" key="3">
    <source>
        <dbReference type="ARBA" id="ARBA00022771"/>
    </source>
</evidence>
<feature type="compositionally biased region" description="Basic and acidic residues" evidence="9">
    <location>
        <begin position="3568"/>
        <end position="3588"/>
    </location>
</feature>